<evidence type="ECO:0008006" key="3">
    <source>
        <dbReference type="Google" id="ProtNLM"/>
    </source>
</evidence>
<dbReference type="RefSeq" id="WP_007304937.1">
    <property type="nucleotide sequence ID" value="NZ_AESD01000308.1"/>
</dbReference>
<accession>G5J3B1</accession>
<protein>
    <recommendedName>
        <fullName evidence="3">Type II toxin-antitoxin system HigB family toxin</fullName>
    </recommendedName>
</protein>
<comment type="caution">
    <text evidence="1">The sequence shown here is derived from an EMBL/GenBank/DDBJ whole genome shotgun (WGS) entry which is preliminary data.</text>
</comment>
<name>G5J3B1_CROWT</name>
<dbReference type="EMBL" id="AESD01000308">
    <property type="protein sequence ID" value="EHJ13330.1"/>
    <property type="molecule type" value="Genomic_DNA"/>
</dbReference>
<proteinExistence type="predicted"/>
<dbReference type="PATRIC" id="fig|423471.3.peg.1862"/>
<dbReference type="Pfam" id="PF09907">
    <property type="entry name" value="HigB_toxin"/>
    <property type="match status" value="1"/>
</dbReference>
<evidence type="ECO:0000313" key="1">
    <source>
        <dbReference type="EMBL" id="EHJ13330.1"/>
    </source>
</evidence>
<dbReference type="GO" id="GO:0110001">
    <property type="term" value="C:toxin-antitoxin complex"/>
    <property type="evidence" value="ECO:0007669"/>
    <property type="project" value="InterPro"/>
</dbReference>
<evidence type="ECO:0000313" key="2">
    <source>
        <dbReference type="Proteomes" id="UP000003477"/>
    </source>
</evidence>
<dbReference type="AlphaFoldDB" id="G5J3B1"/>
<dbReference type="Proteomes" id="UP000003477">
    <property type="component" value="Unassembled WGS sequence"/>
</dbReference>
<gene>
    <name evidence="1" type="ORF">CWATWH0003_1989</name>
</gene>
<dbReference type="InterPro" id="IPR018669">
    <property type="entry name" value="Toxin_HigB"/>
</dbReference>
<reference evidence="1 2" key="1">
    <citation type="journal article" date="2011" name="Front. Microbiol.">
        <title>Two Strains of Crocosphaera watsonii with Highly Conserved Genomes are Distinguished by Strain-Specific Features.</title>
        <authorList>
            <person name="Bench S.R."/>
            <person name="Ilikchyan I.N."/>
            <person name="Tripp H.J."/>
            <person name="Zehr J.P."/>
        </authorList>
    </citation>
    <scope>NUCLEOTIDE SEQUENCE [LARGE SCALE GENOMIC DNA]</scope>
    <source>
        <strain evidence="1 2">WH 0003</strain>
    </source>
</reference>
<dbReference type="GO" id="GO:0004519">
    <property type="term" value="F:endonuclease activity"/>
    <property type="evidence" value="ECO:0007669"/>
    <property type="project" value="InterPro"/>
</dbReference>
<organism evidence="1 2">
    <name type="scientific">Crocosphaera watsonii WH 0003</name>
    <dbReference type="NCBI Taxonomy" id="423471"/>
    <lineage>
        <taxon>Bacteria</taxon>
        <taxon>Bacillati</taxon>
        <taxon>Cyanobacteriota</taxon>
        <taxon>Cyanophyceae</taxon>
        <taxon>Oscillatoriophycideae</taxon>
        <taxon>Chroococcales</taxon>
        <taxon>Aphanothecaceae</taxon>
        <taxon>Crocosphaera</taxon>
    </lineage>
</organism>
<sequence length="100" mass="11900">MHLISAGKLKQVASKYPDVTKTIKAFCQTIKKAQWKNLIELQQVYREAEAVGNFTVLNLKGNKYRLILDIDYEEQVAYFKYFLTHAEYDKEKWKNDPYFK</sequence>
<dbReference type="GO" id="GO:0003723">
    <property type="term" value="F:RNA binding"/>
    <property type="evidence" value="ECO:0007669"/>
    <property type="project" value="InterPro"/>
</dbReference>
<dbReference type="GeneID" id="88765718"/>